<organism evidence="1">
    <name type="scientific">Arion vulgaris</name>
    <dbReference type="NCBI Taxonomy" id="1028688"/>
    <lineage>
        <taxon>Eukaryota</taxon>
        <taxon>Metazoa</taxon>
        <taxon>Spiralia</taxon>
        <taxon>Lophotrochozoa</taxon>
        <taxon>Mollusca</taxon>
        <taxon>Gastropoda</taxon>
        <taxon>Heterobranchia</taxon>
        <taxon>Euthyneura</taxon>
        <taxon>Panpulmonata</taxon>
        <taxon>Eupulmonata</taxon>
        <taxon>Stylommatophora</taxon>
        <taxon>Helicina</taxon>
        <taxon>Arionoidea</taxon>
        <taxon>Arionidae</taxon>
        <taxon>Arion</taxon>
    </lineage>
</organism>
<accession>A0A0B6Y577</accession>
<reference evidence="1" key="1">
    <citation type="submission" date="2014-12" db="EMBL/GenBank/DDBJ databases">
        <title>Insight into the proteome of Arion vulgaris.</title>
        <authorList>
            <person name="Aradska J."/>
            <person name="Bulat T."/>
            <person name="Smidak R."/>
            <person name="Sarate P."/>
            <person name="Gangsoo J."/>
            <person name="Sialana F."/>
            <person name="Bilban M."/>
            <person name="Lubec G."/>
        </authorList>
    </citation>
    <scope>NUCLEOTIDE SEQUENCE</scope>
    <source>
        <tissue evidence="1">Skin</tissue>
    </source>
</reference>
<evidence type="ECO:0000313" key="1">
    <source>
        <dbReference type="EMBL" id="CEK51314.1"/>
    </source>
</evidence>
<protein>
    <submittedName>
        <fullName evidence="1">Uncharacterized protein</fullName>
    </submittedName>
</protein>
<proteinExistence type="predicted"/>
<sequence>MSLQHGPSLTATIKVIMIYAIGVLLLELFLLTSVEAATEEAYVTVARCRIQCLKKFVPVS</sequence>
<dbReference type="EMBL" id="HACG01004449">
    <property type="protein sequence ID" value="CEK51314.1"/>
    <property type="molecule type" value="Transcribed_RNA"/>
</dbReference>
<dbReference type="AlphaFoldDB" id="A0A0B6Y577"/>
<feature type="non-terminal residue" evidence="1">
    <location>
        <position position="60"/>
    </location>
</feature>
<name>A0A0B6Y577_9EUPU</name>
<gene>
    <name evidence="1" type="primary">ORF13101</name>
</gene>